<reference evidence="1" key="1">
    <citation type="journal article" date="2022" name="bioRxiv">
        <title>Sequencing and chromosome-scale assembly of the giantPleurodeles waltlgenome.</title>
        <authorList>
            <person name="Brown T."/>
            <person name="Elewa A."/>
            <person name="Iarovenko S."/>
            <person name="Subramanian E."/>
            <person name="Araus A.J."/>
            <person name="Petzold A."/>
            <person name="Susuki M."/>
            <person name="Suzuki K.-i.T."/>
            <person name="Hayashi T."/>
            <person name="Toyoda A."/>
            <person name="Oliveira C."/>
            <person name="Osipova E."/>
            <person name="Leigh N.D."/>
            <person name="Simon A."/>
            <person name="Yun M.H."/>
        </authorList>
    </citation>
    <scope>NUCLEOTIDE SEQUENCE</scope>
    <source>
        <strain evidence="1">20211129_DDA</strain>
        <tissue evidence="1">Liver</tissue>
    </source>
</reference>
<gene>
    <name evidence="1" type="ORF">NDU88_003001</name>
</gene>
<evidence type="ECO:0000313" key="1">
    <source>
        <dbReference type="EMBL" id="KAJ1089857.1"/>
    </source>
</evidence>
<organism evidence="1 2">
    <name type="scientific">Pleurodeles waltl</name>
    <name type="common">Iberian ribbed newt</name>
    <dbReference type="NCBI Taxonomy" id="8319"/>
    <lineage>
        <taxon>Eukaryota</taxon>
        <taxon>Metazoa</taxon>
        <taxon>Chordata</taxon>
        <taxon>Craniata</taxon>
        <taxon>Vertebrata</taxon>
        <taxon>Euteleostomi</taxon>
        <taxon>Amphibia</taxon>
        <taxon>Batrachia</taxon>
        <taxon>Caudata</taxon>
        <taxon>Salamandroidea</taxon>
        <taxon>Salamandridae</taxon>
        <taxon>Pleurodelinae</taxon>
        <taxon>Pleurodeles</taxon>
    </lineage>
</organism>
<dbReference type="EMBL" id="JANPWB010000015">
    <property type="protein sequence ID" value="KAJ1089857.1"/>
    <property type="molecule type" value="Genomic_DNA"/>
</dbReference>
<protein>
    <submittedName>
        <fullName evidence="1">Uncharacterized protein</fullName>
    </submittedName>
</protein>
<name>A0AAV7LFP3_PLEWA</name>
<comment type="caution">
    <text evidence="1">The sequence shown here is derived from an EMBL/GenBank/DDBJ whole genome shotgun (WGS) entry which is preliminary data.</text>
</comment>
<dbReference type="Proteomes" id="UP001066276">
    <property type="component" value="Chromosome 11"/>
</dbReference>
<feature type="non-terminal residue" evidence="1">
    <location>
        <position position="1"/>
    </location>
</feature>
<accession>A0AAV7LFP3</accession>
<dbReference type="AlphaFoldDB" id="A0AAV7LFP3"/>
<proteinExistence type="predicted"/>
<keyword evidence="2" id="KW-1185">Reference proteome</keyword>
<feature type="non-terminal residue" evidence="1">
    <location>
        <position position="67"/>
    </location>
</feature>
<sequence length="67" mass="7910">RKGYQGVVQNGVWHQASNWHRGKWLTYLCSVGLSKKHSKFCRVFHWRVHRLASNCPMKNCLLLELIC</sequence>
<evidence type="ECO:0000313" key="2">
    <source>
        <dbReference type="Proteomes" id="UP001066276"/>
    </source>
</evidence>